<evidence type="ECO:0000313" key="3">
    <source>
        <dbReference type="EMBL" id="AEO70729.1"/>
    </source>
</evidence>
<name>G2RD36_THETT</name>
<keyword evidence="1" id="KW-0175">Coiled coil</keyword>
<evidence type="ECO:0000313" key="4">
    <source>
        <dbReference type="Proteomes" id="UP000008181"/>
    </source>
</evidence>
<protein>
    <submittedName>
        <fullName evidence="3">Uncharacterized protein</fullName>
    </submittedName>
</protein>
<dbReference type="GeneID" id="11519416"/>
<evidence type="ECO:0000256" key="1">
    <source>
        <dbReference type="SAM" id="Coils"/>
    </source>
</evidence>
<gene>
    <name evidence="3" type="ORF">THITE_2092235</name>
</gene>
<dbReference type="EMBL" id="CP003013">
    <property type="protein sequence ID" value="AEO70729.1"/>
    <property type="molecule type" value="Genomic_DNA"/>
</dbReference>
<dbReference type="AlphaFoldDB" id="G2RD36"/>
<evidence type="ECO:0000256" key="2">
    <source>
        <dbReference type="SAM" id="MobiDB-lite"/>
    </source>
</evidence>
<dbReference type="Proteomes" id="UP000008181">
    <property type="component" value="Chromosome 5"/>
</dbReference>
<accession>G2RD36</accession>
<dbReference type="KEGG" id="ttt:THITE_2092235"/>
<feature type="coiled-coil region" evidence="1">
    <location>
        <begin position="90"/>
        <end position="173"/>
    </location>
</feature>
<sequence>MERRVSTHLDVPAEDCIVVKPLMSDSKGVRVDARSGIPAKEAPRMLITGMISEERNQHISNPPANGASHRTMPTATSEDTDSSRLRRRPAQDHCEGCEQLRAQLEEHQRALTQAKEELAALHAEAIVMKERARRMDAMEEALRAKIKAQCKSLRAVEREAKAAEATADEFRSGLEDALAVFEAMTATLRRILGPAAKAIAPAQQYGRGGAV</sequence>
<dbReference type="HOGENOM" id="CLU_1305639_0_0_1"/>
<keyword evidence="4" id="KW-1185">Reference proteome</keyword>
<reference evidence="3 4" key="1">
    <citation type="journal article" date="2011" name="Nat. Biotechnol.">
        <title>Comparative genomic analysis of the thermophilic biomass-degrading fungi Myceliophthora thermophila and Thielavia terrestris.</title>
        <authorList>
            <person name="Berka R.M."/>
            <person name="Grigoriev I.V."/>
            <person name="Otillar R."/>
            <person name="Salamov A."/>
            <person name="Grimwood J."/>
            <person name="Reid I."/>
            <person name="Ishmael N."/>
            <person name="John T."/>
            <person name="Darmond C."/>
            <person name="Moisan M.-C."/>
            <person name="Henrissat B."/>
            <person name="Coutinho P.M."/>
            <person name="Lombard V."/>
            <person name="Natvig D.O."/>
            <person name="Lindquist E."/>
            <person name="Schmutz J."/>
            <person name="Lucas S."/>
            <person name="Harris P."/>
            <person name="Powlowski J."/>
            <person name="Bellemare A."/>
            <person name="Taylor D."/>
            <person name="Butler G."/>
            <person name="de Vries R.P."/>
            <person name="Allijn I.E."/>
            <person name="van den Brink J."/>
            <person name="Ushinsky S."/>
            <person name="Storms R."/>
            <person name="Powell A.J."/>
            <person name="Paulsen I.T."/>
            <person name="Elbourne L.D.H."/>
            <person name="Baker S.E."/>
            <person name="Magnuson J."/>
            <person name="LaBoissiere S."/>
            <person name="Clutterbuck A.J."/>
            <person name="Martinez D."/>
            <person name="Wogulis M."/>
            <person name="de Leon A.L."/>
            <person name="Rey M.W."/>
            <person name="Tsang A."/>
        </authorList>
    </citation>
    <scope>NUCLEOTIDE SEQUENCE [LARGE SCALE GENOMIC DNA]</scope>
    <source>
        <strain evidence="4">ATCC 38088 / NRRL 8126</strain>
    </source>
</reference>
<feature type="region of interest" description="Disordered" evidence="2">
    <location>
        <begin position="57"/>
        <end position="86"/>
    </location>
</feature>
<dbReference type="RefSeq" id="XP_003657065.1">
    <property type="nucleotide sequence ID" value="XM_003657017.1"/>
</dbReference>
<proteinExistence type="predicted"/>
<organism evidence="3 4">
    <name type="scientific">Thermothielavioides terrestris (strain ATCC 38088 / NRRL 8126)</name>
    <name type="common">Thielavia terrestris</name>
    <dbReference type="NCBI Taxonomy" id="578455"/>
    <lineage>
        <taxon>Eukaryota</taxon>
        <taxon>Fungi</taxon>
        <taxon>Dikarya</taxon>
        <taxon>Ascomycota</taxon>
        <taxon>Pezizomycotina</taxon>
        <taxon>Sordariomycetes</taxon>
        <taxon>Sordariomycetidae</taxon>
        <taxon>Sordariales</taxon>
        <taxon>Chaetomiaceae</taxon>
        <taxon>Thermothielavioides</taxon>
        <taxon>Thermothielavioides terrestris</taxon>
    </lineage>
</organism>